<dbReference type="Pfam" id="PF00646">
    <property type="entry name" value="F-box"/>
    <property type="match status" value="1"/>
</dbReference>
<sequence>MSWADLPEELLEIILKQPTYAVNLYHYRDVCRTWRSVVDKQLCSSPPHLLLYEKQNGVVKRIRMSDVFTGDSSILEIPEFKVRDGRSLVIRSVHTWHRWLVMHGTTLNFYSGRSRSRNRKNHAHHICLYNPFSNARIRLPAFTLHQSLDTLNRKFVFSSQPTNPTSIALAVRDGRFLEKLMFLKPGDEEWTTFVDGLDKRMWVIDIICYKGGFCALDCYQNIIQFELSPFPRVKKTPTRFNRSIQDPDEDEDDYEFLVESLCGDLLMVHVIWNLRKTIKFKVYKLDWERMEWDEIKSLGEEAIFLCCDGSACIRADDSTIYKPNCIYDIFNEDFRVYDLGNETIAIISHSWKMSHTRFCYCYKILIGILWQSVVNLEEDVQAIIYEDKDGQIIL</sequence>
<organism evidence="3 4">
    <name type="scientific">Carpinus fangiana</name>
    <dbReference type="NCBI Taxonomy" id="176857"/>
    <lineage>
        <taxon>Eukaryota</taxon>
        <taxon>Viridiplantae</taxon>
        <taxon>Streptophyta</taxon>
        <taxon>Embryophyta</taxon>
        <taxon>Tracheophyta</taxon>
        <taxon>Spermatophyta</taxon>
        <taxon>Magnoliopsida</taxon>
        <taxon>eudicotyledons</taxon>
        <taxon>Gunneridae</taxon>
        <taxon>Pentapetalae</taxon>
        <taxon>rosids</taxon>
        <taxon>fabids</taxon>
        <taxon>Fagales</taxon>
        <taxon>Betulaceae</taxon>
        <taxon>Carpinus</taxon>
    </lineage>
</organism>
<dbReference type="InterPro" id="IPR005174">
    <property type="entry name" value="KIB1-4_b-propeller"/>
</dbReference>
<keyword evidence="4" id="KW-1185">Reference proteome</keyword>
<feature type="domain" description="KIB1-4 beta-propeller" evidence="2">
    <location>
        <begin position="91"/>
        <end position="337"/>
    </location>
</feature>
<evidence type="ECO:0008006" key="5">
    <source>
        <dbReference type="Google" id="ProtNLM"/>
    </source>
</evidence>
<evidence type="ECO:0000259" key="1">
    <source>
        <dbReference type="Pfam" id="PF00646"/>
    </source>
</evidence>
<dbReference type="AlphaFoldDB" id="A0A5N6RSV1"/>
<evidence type="ECO:0000313" key="3">
    <source>
        <dbReference type="EMBL" id="KAE8125435.1"/>
    </source>
</evidence>
<dbReference type="Proteomes" id="UP000327013">
    <property type="component" value="Chromosome 8"/>
</dbReference>
<name>A0A5N6RSV1_9ROSI</name>
<accession>A0A5N6RSV1</accession>
<evidence type="ECO:0000259" key="2">
    <source>
        <dbReference type="Pfam" id="PF03478"/>
    </source>
</evidence>
<gene>
    <name evidence="3" type="ORF">FH972_020242</name>
</gene>
<reference evidence="3 4" key="1">
    <citation type="submission" date="2019-06" db="EMBL/GenBank/DDBJ databases">
        <title>A chromosomal-level reference genome of Carpinus fangiana (Coryloideae, Betulaceae).</title>
        <authorList>
            <person name="Yang X."/>
            <person name="Wang Z."/>
            <person name="Zhang L."/>
            <person name="Hao G."/>
            <person name="Liu J."/>
            <person name="Yang Y."/>
        </authorList>
    </citation>
    <scope>NUCLEOTIDE SEQUENCE [LARGE SCALE GENOMIC DNA]</scope>
    <source>
        <strain evidence="3">Cfa_2016G</strain>
        <tissue evidence="3">Leaf</tissue>
    </source>
</reference>
<proteinExistence type="predicted"/>
<dbReference type="Pfam" id="PF03478">
    <property type="entry name" value="Beta-prop_KIB1-4"/>
    <property type="match status" value="1"/>
</dbReference>
<dbReference type="PANTHER" id="PTHR33110">
    <property type="entry name" value="F-BOX/KELCH-REPEAT PROTEIN-RELATED"/>
    <property type="match status" value="1"/>
</dbReference>
<evidence type="ECO:0000313" key="4">
    <source>
        <dbReference type="Proteomes" id="UP000327013"/>
    </source>
</evidence>
<dbReference type="InterPro" id="IPR001810">
    <property type="entry name" value="F-box_dom"/>
</dbReference>
<feature type="domain" description="F-box" evidence="1">
    <location>
        <begin position="3"/>
        <end position="41"/>
    </location>
</feature>
<protein>
    <recommendedName>
        <fullName evidence="5">F-box domain-containing protein</fullName>
    </recommendedName>
</protein>
<dbReference type="EMBL" id="CM017328">
    <property type="protein sequence ID" value="KAE8125435.1"/>
    <property type="molecule type" value="Genomic_DNA"/>
</dbReference>
<dbReference type="OrthoDB" id="642536at2759"/>